<evidence type="ECO:0000256" key="2">
    <source>
        <dbReference type="ARBA" id="ARBA00022814"/>
    </source>
</evidence>
<reference evidence="8 9" key="1">
    <citation type="journal article" date="2016" name="Nat. Commun.">
        <title>Thousands of microbial genomes shed light on interconnected biogeochemical processes in an aquifer system.</title>
        <authorList>
            <person name="Anantharaman K."/>
            <person name="Brown C.T."/>
            <person name="Hug L.A."/>
            <person name="Sharon I."/>
            <person name="Castelle C.J."/>
            <person name="Probst A.J."/>
            <person name="Thomas B.C."/>
            <person name="Singh A."/>
            <person name="Wilkins M.J."/>
            <person name="Karaoz U."/>
            <person name="Brodie E.L."/>
            <person name="Williams K.H."/>
            <person name="Hubbard S.S."/>
            <person name="Banfield J.F."/>
        </authorList>
    </citation>
    <scope>NUCLEOTIDE SEQUENCE [LARGE SCALE GENOMIC DNA]</scope>
</reference>
<comment type="caution">
    <text evidence="8">The sequence shown here is derived from an EMBL/GenBank/DDBJ whole genome shotgun (WGS) entry which is preliminary data.</text>
</comment>
<proteinExistence type="inferred from homology"/>
<evidence type="ECO:0000256" key="6">
    <source>
        <dbReference type="HAMAP-Rule" id="MF_00073"/>
    </source>
</evidence>
<dbReference type="Pfam" id="PF01029">
    <property type="entry name" value="NusB"/>
    <property type="match status" value="1"/>
</dbReference>
<sequence>MKTAFDPRHLKRRETLKYLFAEDFTHQPNLNQMAKNVVAKLPKIDNKIEKAATAWPVDKLNRIDLAILRLAIYEMENENTPPKVVIDEAVELAKEFGAESSAAFVNGVLGTIYSNIEKEKKSDG</sequence>
<comment type="function">
    <text evidence="6">Involved in transcription antitermination. Required for transcription of ribosomal RNA (rRNA) genes. Binds specifically to the boxA antiterminator sequence of the ribosomal RNA (rrn) operons.</text>
</comment>
<dbReference type="GO" id="GO:0003723">
    <property type="term" value="F:RNA binding"/>
    <property type="evidence" value="ECO:0007669"/>
    <property type="project" value="UniProtKB-UniRule"/>
</dbReference>
<dbReference type="GO" id="GO:0005829">
    <property type="term" value="C:cytosol"/>
    <property type="evidence" value="ECO:0007669"/>
    <property type="project" value="TreeGrafter"/>
</dbReference>
<protein>
    <recommendedName>
        <fullName evidence="6">Transcription antitermination protein NusB</fullName>
    </recommendedName>
    <alternativeName>
        <fullName evidence="6">Antitermination factor NusB</fullName>
    </alternativeName>
</protein>
<dbReference type="SUPFAM" id="SSF48013">
    <property type="entry name" value="NusB-like"/>
    <property type="match status" value="1"/>
</dbReference>
<evidence type="ECO:0000256" key="3">
    <source>
        <dbReference type="ARBA" id="ARBA00022884"/>
    </source>
</evidence>
<dbReference type="InterPro" id="IPR011605">
    <property type="entry name" value="NusB_fam"/>
</dbReference>
<dbReference type="AlphaFoldDB" id="A0A1F7XK73"/>
<evidence type="ECO:0000313" key="8">
    <source>
        <dbReference type="EMBL" id="OGM15393.1"/>
    </source>
</evidence>
<keyword evidence="2 6" id="KW-0889">Transcription antitermination</keyword>
<dbReference type="PANTHER" id="PTHR11078:SF3">
    <property type="entry name" value="ANTITERMINATION NUSB DOMAIN-CONTAINING PROTEIN"/>
    <property type="match status" value="1"/>
</dbReference>
<dbReference type="PANTHER" id="PTHR11078">
    <property type="entry name" value="N UTILIZATION SUBSTANCE PROTEIN B-RELATED"/>
    <property type="match status" value="1"/>
</dbReference>
<dbReference type="HAMAP" id="MF_00073">
    <property type="entry name" value="NusB"/>
    <property type="match status" value="1"/>
</dbReference>
<evidence type="ECO:0000256" key="1">
    <source>
        <dbReference type="ARBA" id="ARBA00005952"/>
    </source>
</evidence>
<dbReference type="EMBL" id="MGFX01000006">
    <property type="protein sequence ID" value="OGM15393.1"/>
    <property type="molecule type" value="Genomic_DNA"/>
</dbReference>
<evidence type="ECO:0000256" key="5">
    <source>
        <dbReference type="ARBA" id="ARBA00023163"/>
    </source>
</evidence>
<evidence type="ECO:0000259" key="7">
    <source>
        <dbReference type="Pfam" id="PF01029"/>
    </source>
</evidence>
<evidence type="ECO:0000313" key="9">
    <source>
        <dbReference type="Proteomes" id="UP000177382"/>
    </source>
</evidence>
<dbReference type="GO" id="GO:0031564">
    <property type="term" value="P:transcription antitermination"/>
    <property type="evidence" value="ECO:0007669"/>
    <property type="project" value="UniProtKB-KW"/>
</dbReference>
<comment type="similarity">
    <text evidence="1 6">Belongs to the NusB family.</text>
</comment>
<keyword evidence="3 6" id="KW-0694">RNA-binding</keyword>
<evidence type="ECO:0000256" key="4">
    <source>
        <dbReference type="ARBA" id="ARBA00023015"/>
    </source>
</evidence>
<accession>A0A1F7XK73</accession>
<name>A0A1F7XK73_9BACT</name>
<dbReference type="InterPro" id="IPR006027">
    <property type="entry name" value="NusB_RsmB_TIM44"/>
</dbReference>
<dbReference type="NCBIfam" id="TIGR01951">
    <property type="entry name" value="nusB"/>
    <property type="match status" value="1"/>
</dbReference>
<organism evidence="8 9">
    <name type="scientific">Candidatus Woesebacteria bacterium RBG_16_42_24</name>
    <dbReference type="NCBI Taxonomy" id="1802485"/>
    <lineage>
        <taxon>Bacteria</taxon>
        <taxon>Candidatus Woeseibacteriota</taxon>
    </lineage>
</organism>
<dbReference type="Gene3D" id="1.10.940.10">
    <property type="entry name" value="NusB-like"/>
    <property type="match status" value="1"/>
</dbReference>
<gene>
    <name evidence="6" type="primary">nusB</name>
    <name evidence="8" type="ORF">A2V97_02060</name>
</gene>
<dbReference type="InterPro" id="IPR035926">
    <property type="entry name" value="NusB-like_sf"/>
</dbReference>
<keyword evidence="4 6" id="KW-0805">Transcription regulation</keyword>
<feature type="domain" description="NusB/RsmB/TIM44" evidence="7">
    <location>
        <begin position="26"/>
        <end position="113"/>
    </location>
</feature>
<dbReference type="Proteomes" id="UP000177382">
    <property type="component" value="Unassembled WGS sequence"/>
</dbReference>
<dbReference type="GO" id="GO:0006353">
    <property type="term" value="P:DNA-templated transcription termination"/>
    <property type="evidence" value="ECO:0007669"/>
    <property type="project" value="UniProtKB-UniRule"/>
</dbReference>
<dbReference type="STRING" id="1802485.A2V97_02060"/>
<keyword evidence="5 6" id="KW-0804">Transcription</keyword>